<dbReference type="AlphaFoldDB" id="A0A5B7IQ15"/>
<dbReference type="Proteomes" id="UP000324222">
    <property type="component" value="Unassembled WGS sequence"/>
</dbReference>
<name>A0A5B7IQ15_PORTR</name>
<organism evidence="1 2">
    <name type="scientific">Portunus trituberculatus</name>
    <name type="common">Swimming crab</name>
    <name type="synonym">Neptunus trituberculatus</name>
    <dbReference type="NCBI Taxonomy" id="210409"/>
    <lineage>
        <taxon>Eukaryota</taxon>
        <taxon>Metazoa</taxon>
        <taxon>Ecdysozoa</taxon>
        <taxon>Arthropoda</taxon>
        <taxon>Crustacea</taxon>
        <taxon>Multicrustacea</taxon>
        <taxon>Malacostraca</taxon>
        <taxon>Eumalacostraca</taxon>
        <taxon>Eucarida</taxon>
        <taxon>Decapoda</taxon>
        <taxon>Pleocyemata</taxon>
        <taxon>Brachyura</taxon>
        <taxon>Eubrachyura</taxon>
        <taxon>Portunoidea</taxon>
        <taxon>Portunidae</taxon>
        <taxon>Portuninae</taxon>
        <taxon>Portunus</taxon>
    </lineage>
</organism>
<comment type="caution">
    <text evidence="1">The sequence shown here is derived from an EMBL/GenBank/DDBJ whole genome shotgun (WGS) entry which is preliminary data.</text>
</comment>
<evidence type="ECO:0000313" key="1">
    <source>
        <dbReference type="EMBL" id="MPC82304.1"/>
    </source>
</evidence>
<reference evidence="1 2" key="1">
    <citation type="submission" date="2019-05" db="EMBL/GenBank/DDBJ databases">
        <title>Another draft genome of Portunus trituberculatus and its Hox gene families provides insights of decapod evolution.</title>
        <authorList>
            <person name="Jeong J.-H."/>
            <person name="Song I."/>
            <person name="Kim S."/>
            <person name="Choi T."/>
            <person name="Kim D."/>
            <person name="Ryu S."/>
            <person name="Kim W."/>
        </authorList>
    </citation>
    <scope>NUCLEOTIDE SEQUENCE [LARGE SCALE GENOMIC DNA]</scope>
    <source>
        <tissue evidence="1">Muscle</tissue>
    </source>
</reference>
<dbReference type="EMBL" id="VSRR010059358">
    <property type="protein sequence ID" value="MPC82304.1"/>
    <property type="molecule type" value="Genomic_DNA"/>
</dbReference>
<gene>
    <name evidence="1" type="ORF">E2C01_076962</name>
</gene>
<sequence>MNKAPTKKKRVEAISEEHTFTASPVDSQDACPVAGQPRETIIHVKKDAMDTDTACHASSPQLGASFTV</sequence>
<evidence type="ECO:0000313" key="2">
    <source>
        <dbReference type="Proteomes" id="UP000324222"/>
    </source>
</evidence>
<proteinExistence type="predicted"/>
<accession>A0A5B7IQ15</accession>
<protein>
    <submittedName>
        <fullName evidence="1">Uncharacterized protein</fullName>
    </submittedName>
</protein>
<keyword evidence="2" id="KW-1185">Reference proteome</keyword>